<evidence type="ECO:0000259" key="3">
    <source>
        <dbReference type="PROSITE" id="PS51186"/>
    </source>
</evidence>
<dbReference type="InterPro" id="IPR016181">
    <property type="entry name" value="Acyl_CoA_acyltransferase"/>
</dbReference>
<organism evidence="4 5">
    <name type="scientific">Sphingomonas changnyeongensis</name>
    <dbReference type="NCBI Taxonomy" id="2698679"/>
    <lineage>
        <taxon>Bacteria</taxon>
        <taxon>Pseudomonadati</taxon>
        <taxon>Pseudomonadota</taxon>
        <taxon>Alphaproteobacteria</taxon>
        <taxon>Sphingomonadales</taxon>
        <taxon>Sphingomonadaceae</taxon>
        <taxon>Sphingomonas</taxon>
    </lineage>
</organism>
<sequence>MTDGAPGWRIRSAGAADAAALALVGSATFLDGFAGILPGAAIIAHCTRASSSDAFAAMLGGGGRAWLGLAEPGEAPVGYALLMPPDLPGAAPGDIELRRIYTLSRYHGSGLGPALMATAIADAQARAAADARLLLGVHTGNARARAFYTRHGFTQIATRRFDVGGTICDDVVLARPLNANR</sequence>
<gene>
    <name evidence="4" type="ORF">GVO57_11270</name>
</gene>
<keyword evidence="1 4" id="KW-0808">Transferase</keyword>
<dbReference type="GO" id="GO:0016747">
    <property type="term" value="F:acyltransferase activity, transferring groups other than amino-acyl groups"/>
    <property type="evidence" value="ECO:0007669"/>
    <property type="project" value="InterPro"/>
</dbReference>
<dbReference type="PROSITE" id="PS51186">
    <property type="entry name" value="GNAT"/>
    <property type="match status" value="1"/>
</dbReference>
<feature type="domain" description="N-acetyltransferase" evidence="3">
    <location>
        <begin position="8"/>
        <end position="178"/>
    </location>
</feature>
<protein>
    <submittedName>
        <fullName evidence="4">GNAT family N-acetyltransferase</fullName>
    </submittedName>
</protein>
<keyword evidence="5" id="KW-1185">Reference proteome</keyword>
<name>A0A7Z2NXK1_9SPHN</name>
<keyword evidence="2" id="KW-0012">Acyltransferase</keyword>
<dbReference type="Pfam" id="PF00583">
    <property type="entry name" value="Acetyltransf_1"/>
    <property type="match status" value="1"/>
</dbReference>
<evidence type="ECO:0000256" key="1">
    <source>
        <dbReference type="ARBA" id="ARBA00022679"/>
    </source>
</evidence>
<dbReference type="InterPro" id="IPR050832">
    <property type="entry name" value="Bact_Acetyltransf"/>
</dbReference>
<dbReference type="KEGG" id="schy:GVO57_11270"/>
<dbReference type="EMBL" id="CP047895">
    <property type="protein sequence ID" value="QHL91286.1"/>
    <property type="molecule type" value="Genomic_DNA"/>
</dbReference>
<dbReference type="Proteomes" id="UP000464468">
    <property type="component" value="Chromosome"/>
</dbReference>
<dbReference type="InterPro" id="IPR000182">
    <property type="entry name" value="GNAT_dom"/>
</dbReference>
<dbReference type="RefSeq" id="WP_160593216.1">
    <property type="nucleotide sequence ID" value="NZ_CP047895.1"/>
</dbReference>
<evidence type="ECO:0000313" key="5">
    <source>
        <dbReference type="Proteomes" id="UP000464468"/>
    </source>
</evidence>
<evidence type="ECO:0000256" key="2">
    <source>
        <dbReference type="ARBA" id="ARBA00023315"/>
    </source>
</evidence>
<reference evidence="4 5" key="1">
    <citation type="submission" date="2020-01" db="EMBL/GenBank/DDBJ databases">
        <title>Sphingomonas sp. C33 whole genome sequece.</title>
        <authorList>
            <person name="Park C."/>
        </authorList>
    </citation>
    <scope>NUCLEOTIDE SEQUENCE [LARGE SCALE GENOMIC DNA]</scope>
    <source>
        <strain evidence="4 5">C33</strain>
    </source>
</reference>
<dbReference type="AlphaFoldDB" id="A0A7Z2NXK1"/>
<dbReference type="SUPFAM" id="SSF55729">
    <property type="entry name" value="Acyl-CoA N-acyltransferases (Nat)"/>
    <property type="match status" value="1"/>
</dbReference>
<evidence type="ECO:0000313" key="4">
    <source>
        <dbReference type="EMBL" id="QHL91286.1"/>
    </source>
</evidence>
<dbReference type="Gene3D" id="3.40.630.30">
    <property type="match status" value="1"/>
</dbReference>
<accession>A0A7Z2NXK1</accession>
<proteinExistence type="predicted"/>
<dbReference type="PANTHER" id="PTHR43877">
    <property type="entry name" value="AMINOALKYLPHOSPHONATE N-ACETYLTRANSFERASE-RELATED-RELATED"/>
    <property type="match status" value="1"/>
</dbReference>